<organism evidence="2 3">
    <name type="scientific">Micavibrio aeruginosavorus</name>
    <dbReference type="NCBI Taxonomy" id="349221"/>
    <lineage>
        <taxon>Bacteria</taxon>
        <taxon>Pseudomonadati</taxon>
        <taxon>Bdellovibrionota</taxon>
        <taxon>Bdellovibrionia</taxon>
        <taxon>Bdellovibrionales</taxon>
        <taxon>Pseudobdellovibrionaceae</taxon>
        <taxon>Micavibrio</taxon>
    </lineage>
</organism>
<keyword evidence="1" id="KW-0472">Membrane</keyword>
<dbReference type="PANTHER" id="PTHR38598">
    <property type="entry name" value="INNER MEMBRANE PROTEIN YJCH"/>
    <property type="match status" value="1"/>
</dbReference>
<dbReference type="Proteomes" id="UP000249739">
    <property type="component" value="Unassembled WGS sequence"/>
</dbReference>
<comment type="caution">
    <text evidence="2">The sequence shown here is derived from an EMBL/GenBank/DDBJ whole genome shotgun (WGS) entry which is preliminary data.</text>
</comment>
<keyword evidence="1" id="KW-1133">Transmembrane helix</keyword>
<dbReference type="PANTHER" id="PTHR38598:SF1">
    <property type="entry name" value="INNER MEMBRANE PROTEIN YJCH"/>
    <property type="match status" value="1"/>
</dbReference>
<feature type="transmembrane region" description="Helical" evidence="1">
    <location>
        <begin position="25"/>
        <end position="47"/>
    </location>
</feature>
<dbReference type="EMBL" id="QFOT01000057">
    <property type="protein sequence ID" value="PZP55650.1"/>
    <property type="molecule type" value="Genomic_DNA"/>
</dbReference>
<accession>A0A2W5FP70</accession>
<protein>
    <submittedName>
        <fullName evidence="2">DUF485 domain-containing protein</fullName>
    </submittedName>
</protein>
<evidence type="ECO:0000256" key="1">
    <source>
        <dbReference type="SAM" id="Phobius"/>
    </source>
</evidence>
<dbReference type="GO" id="GO:0005886">
    <property type="term" value="C:plasma membrane"/>
    <property type="evidence" value="ECO:0007669"/>
    <property type="project" value="TreeGrafter"/>
</dbReference>
<dbReference type="InterPro" id="IPR052959">
    <property type="entry name" value="Inner_membrane_assoc"/>
</dbReference>
<dbReference type="Pfam" id="PF04341">
    <property type="entry name" value="DUF485"/>
    <property type="match status" value="1"/>
</dbReference>
<keyword evidence="1" id="KW-0812">Transmembrane</keyword>
<name>A0A2W5FP70_9BACT</name>
<reference evidence="2 3" key="1">
    <citation type="submission" date="2017-08" db="EMBL/GenBank/DDBJ databases">
        <title>Infants hospitalized years apart are colonized by the same room-sourced microbial strains.</title>
        <authorList>
            <person name="Brooks B."/>
            <person name="Olm M.R."/>
            <person name="Firek B.A."/>
            <person name="Baker R."/>
            <person name="Thomas B.C."/>
            <person name="Morowitz M.J."/>
            <person name="Banfield J.F."/>
        </authorList>
    </citation>
    <scope>NUCLEOTIDE SEQUENCE [LARGE SCALE GENOMIC DNA]</scope>
    <source>
        <strain evidence="2">S2_006_000_R2_64</strain>
    </source>
</reference>
<gene>
    <name evidence="2" type="ORF">DI586_06190</name>
</gene>
<proteinExistence type="predicted"/>
<evidence type="ECO:0000313" key="2">
    <source>
        <dbReference type="EMBL" id="PZP55650.1"/>
    </source>
</evidence>
<evidence type="ECO:0000313" key="3">
    <source>
        <dbReference type="Proteomes" id="UP000249739"/>
    </source>
</evidence>
<sequence>MNDIDAHDLINSEAFKNYISTRRKLSAFISGSIIIAYFGFILMVAFYPEVLGRTLGDNVISIGIYAGLLLLLFSYILTLLYVRLSNGKTADLQKELHELVKGNKQ</sequence>
<feature type="transmembrane region" description="Helical" evidence="1">
    <location>
        <begin position="59"/>
        <end position="82"/>
    </location>
</feature>
<dbReference type="InterPro" id="IPR007436">
    <property type="entry name" value="DUF485"/>
</dbReference>
<dbReference type="AlphaFoldDB" id="A0A2W5FP70"/>